<reference evidence="2" key="1">
    <citation type="submission" date="2022-11" db="EMBL/GenBank/DDBJ databases">
        <authorList>
            <person name="Petersen C."/>
        </authorList>
    </citation>
    <scope>NUCLEOTIDE SEQUENCE</scope>
    <source>
        <strain evidence="2">IBT 30069</strain>
    </source>
</reference>
<evidence type="ECO:0000313" key="3">
    <source>
        <dbReference type="Proteomes" id="UP001149165"/>
    </source>
</evidence>
<name>A0A9W9KIX9_9EURO</name>
<comment type="caution">
    <text evidence="2">The sequence shown here is derived from an EMBL/GenBank/DDBJ whole genome shotgun (WGS) entry which is preliminary data.</text>
</comment>
<dbReference type="GO" id="GO:0017000">
    <property type="term" value="P:antibiotic biosynthetic process"/>
    <property type="evidence" value="ECO:0007669"/>
    <property type="project" value="UniProtKB-ARBA"/>
</dbReference>
<dbReference type="SUPFAM" id="SSF53474">
    <property type="entry name" value="alpha/beta-Hydrolases"/>
    <property type="match status" value="1"/>
</dbReference>
<dbReference type="Pfam" id="PF00135">
    <property type="entry name" value="COesterase"/>
    <property type="match status" value="1"/>
</dbReference>
<feature type="domain" description="Carboxylesterase type B" evidence="1">
    <location>
        <begin position="66"/>
        <end position="549"/>
    </location>
</feature>
<reference evidence="2" key="2">
    <citation type="journal article" date="2023" name="IMA Fungus">
        <title>Comparative genomic study of the Penicillium genus elucidates a diverse pangenome and 15 lateral gene transfer events.</title>
        <authorList>
            <person name="Petersen C."/>
            <person name="Sorensen T."/>
            <person name="Nielsen M.R."/>
            <person name="Sondergaard T.E."/>
            <person name="Sorensen J.L."/>
            <person name="Fitzpatrick D.A."/>
            <person name="Frisvad J.C."/>
            <person name="Nielsen K.L."/>
        </authorList>
    </citation>
    <scope>NUCLEOTIDE SEQUENCE</scope>
    <source>
        <strain evidence="2">IBT 30069</strain>
    </source>
</reference>
<organism evidence="2 3">
    <name type="scientific">Penicillium angulare</name>
    <dbReference type="NCBI Taxonomy" id="116970"/>
    <lineage>
        <taxon>Eukaryota</taxon>
        <taxon>Fungi</taxon>
        <taxon>Dikarya</taxon>
        <taxon>Ascomycota</taxon>
        <taxon>Pezizomycotina</taxon>
        <taxon>Eurotiomycetes</taxon>
        <taxon>Eurotiomycetidae</taxon>
        <taxon>Eurotiales</taxon>
        <taxon>Aspergillaceae</taxon>
        <taxon>Penicillium</taxon>
    </lineage>
</organism>
<dbReference type="OrthoDB" id="408631at2759"/>
<sequence>MGISRLSVLAGVLALLVGILSISITPLTDFIIQKSLIYNFPLPFLSQPTVFDPDRDITYHGSFSSARIENFHNIFYALEPSGVRRFAPPVPVDHAAGSVIDATTPGAWCPQGTGDILPFTSRVTNISENCLSLRVARSRGVKAGDNIPVVVWMHGGGHALGSAEERLYHSDGFVEQATRDGQPVIFVGINYRLGIFGFATGEALINSKHTNAGLRDQRAAFEWIRDNIHAFGGDPQRVTAIGQSVGASDISLQLTAFGGEQGVPFQQAMMMSGGPGLNFNTKSQLVEEKTAAVTKEIGCTEKDNDQTEEVLNCLRHVPFEAISNISVPMARSARPPFGEGFFYPTYDNDFVIDRPSESMRNGRFVKGIPIIISWVTNDGAWYASPSTANDEDVLNSFGLWVYNLSKETNAKLLELYPVSAFEHMVGPDVDSVSPQYYRAAQMNRDIWFTCPVLDFAWQYVKRGGVGTDQLWVYEHNATRFAPAYEIMGVPMWRVAHLSDIPYVLNNLHMDGPVDNSDAQLALGLEMSRAVVRFVYHGSPEGDEVIWPAAFRDISSEELDEDSVNRFTMKLFGGPHGSQHVTAQENRAADELYSSEQAVDWEQLFKRCGFINSPKFREEVGV</sequence>
<keyword evidence="3" id="KW-1185">Reference proteome</keyword>
<dbReference type="InterPro" id="IPR029058">
    <property type="entry name" value="AB_hydrolase_fold"/>
</dbReference>
<dbReference type="GO" id="GO:0072330">
    <property type="term" value="P:monocarboxylic acid biosynthetic process"/>
    <property type="evidence" value="ECO:0007669"/>
    <property type="project" value="UniProtKB-ARBA"/>
</dbReference>
<dbReference type="EMBL" id="JAPQKH010000003">
    <property type="protein sequence ID" value="KAJ5108120.1"/>
    <property type="molecule type" value="Genomic_DNA"/>
</dbReference>
<protein>
    <submittedName>
        <fullName evidence="2">Lipase</fullName>
    </submittedName>
</protein>
<evidence type="ECO:0000259" key="1">
    <source>
        <dbReference type="Pfam" id="PF00135"/>
    </source>
</evidence>
<dbReference type="AlphaFoldDB" id="A0A9W9KIX9"/>
<dbReference type="PANTHER" id="PTHR11559">
    <property type="entry name" value="CARBOXYLESTERASE"/>
    <property type="match status" value="1"/>
</dbReference>
<dbReference type="InterPro" id="IPR002018">
    <property type="entry name" value="CarbesteraseB"/>
</dbReference>
<dbReference type="Gene3D" id="3.40.50.1820">
    <property type="entry name" value="alpha/beta hydrolase"/>
    <property type="match status" value="1"/>
</dbReference>
<accession>A0A9W9KIX9</accession>
<proteinExistence type="predicted"/>
<dbReference type="InterPro" id="IPR050309">
    <property type="entry name" value="Type-B_Carboxylest/Lipase"/>
</dbReference>
<gene>
    <name evidence="2" type="ORF">N7456_004795</name>
</gene>
<dbReference type="Proteomes" id="UP001149165">
    <property type="component" value="Unassembled WGS sequence"/>
</dbReference>
<evidence type="ECO:0000313" key="2">
    <source>
        <dbReference type="EMBL" id="KAJ5108120.1"/>
    </source>
</evidence>